<dbReference type="InterPro" id="IPR027417">
    <property type="entry name" value="P-loop_NTPase"/>
</dbReference>
<keyword evidence="7" id="KW-0472">Membrane</keyword>
<evidence type="ECO:0000256" key="6">
    <source>
        <dbReference type="ARBA" id="ARBA00022840"/>
    </source>
</evidence>
<keyword evidence="10" id="KW-1185">Reference proteome</keyword>
<keyword evidence="4" id="KW-1003">Cell membrane</keyword>
<accession>A0ABT9W3Y4</accession>
<evidence type="ECO:0000256" key="4">
    <source>
        <dbReference type="ARBA" id="ARBA00022475"/>
    </source>
</evidence>
<dbReference type="Gene3D" id="3.40.50.300">
    <property type="entry name" value="P-loop containing nucleotide triphosphate hydrolases"/>
    <property type="match status" value="1"/>
</dbReference>
<evidence type="ECO:0000256" key="7">
    <source>
        <dbReference type="ARBA" id="ARBA00023136"/>
    </source>
</evidence>
<name>A0ABT9W3Y4_9BACI</name>
<keyword evidence="6 9" id="KW-0067">ATP-binding</keyword>
<reference evidence="9 10" key="1">
    <citation type="submission" date="2023-07" db="EMBL/GenBank/DDBJ databases">
        <title>Genomic Encyclopedia of Type Strains, Phase IV (KMG-IV): sequencing the most valuable type-strain genomes for metagenomic binning, comparative biology and taxonomic classification.</title>
        <authorList>
            <person name="Goeker M."/>
        </authorList>
    </citation>
    <scope>NUCLEOTIDE SEQUENCE [LARGE SCALE GENOMIC DNA]</scope>
    <source>
        <strain evidence="9 10">DSM 12751</strain>
    </source>
</reference>
<dbReference type="EMBL" id="JAUSTY010000022">
    <property type="protein sequence ID" value="MDQ0167964.1"/>
    <property type="molecule type" value="Genomic_DNA"/>
</dbReference>
<dbReference type="InterPro" id="IPR003439">
    <property type="entry name" value="ABC_transporter-like_ATP-bd"/>
</dbReference>
<dbReference type="RefSeq" id="WP_370875569.1">
    <property type="nucleotide sequence ID" value="NZ_BAAADK010000017.1"/>
</dbReference>
<dbReference type="InterPro" id="IPR050388">
    <property type="entry name" value="ABC_Ni/Peptide_Import"/>
</dbReference>
<comment type="caution">
    <text evidence="9">The sequence shown here is derived from an EMBL/GenBank/DDBJ whole genome shotgun (WGS) entry which is preliminary data.</text>
</comment>
<evidence type="ECO:0000256" key="2">
    <source>
        <dbReference type="ARBA" id="ARBA00005417"/>
    </source>
</evidence>
<dbReference type="Proteomes" id="UP001235840">
    <property type="component" value="Unassembled WGS sequence"/>
</dbReference>
<dbReference type="PROSITE" id="PS50893">
    <property type="entry name" value="ABC_TRANSPORTER_2"/>
    <property type="match status" value="1"/>
</dbReference>
<organism evidence="9 10">
    <name type="scientific">Caldalkalibacillus horti</name>
    <dbReference type="NCBI Taxonomy" id="77523"/>
    <lineage>
        <taxon>Bacteria</taxon>
        <taxon>Bacillati</taxon>
        <taxon>Bacillota</taxon>
        <taxon>Bacilli</taxon>
        <taxon>Bacillales</taxon>
        <taxon>Bacillaceae</taxon>
        <taxon>Caldalkalibacillus</taxon>
    </lineage>
</organism>
<keyword evidence="5" id="KW-0547">Nucleotide-binding</keyword>
<dbReference type="PROSITE" id="PS00211">
    <property type="entry name" value="ABC_TRANSPORTER_1"/>
    <property type="match status" value="1"/>
</dbReference>
<dbReference type="GO" id="GO:0005524">
    <property type="term" value="F:ATP binding"/>
    <property type="evidence" value="ECO:0007669"/>
    <property type="project" value="UniProtKB-KW"/>
</dbReference>
<evidence type="ECO:0000256" key="3">
    <source>
        <dbReference type="ARBA" id="ARBA00022448"/>
    </source>
</evidence>
<evidence type="ECO:0000256" key="1">
    <source>
        <dbReference type="ARBA" id="ARBA00004202"/>
    </source>
</evidence>
<dbReference type="PANTHER" id="PTHR43297:SF2">
    <property type="entry name" value="DIPEPTIDE TRANSPORT ATP-BINDING PROTEIN DPPD"/>
    <property type="match status" value="1"/>
</dbReference>
<proteinExistence type="inferred from homology"/>
<dbReference type="NCBIfam" id="TIGR01727">
    <property type="entry name" value="oligo_HPY"/>
    <property type="match status" value="1"/>
</dbReference>
<dbReference type="InterPro" id="IPR017871">
    <property type="entry name" value="ABC_transporter-like_CS"/>
</dbReference>
<evidence type="ECO:0000313" key="9">
    <source>
        <dbReference type="EMBL" id="MDQ0167964.1"/>
    </source>
</evidence>
<protein>
    <submittedName>
        <fullName evidence="9">Oligopeptide transport system ATP-binding protein</fullName>
    </submittedName>
</protein>
<dbReference type="CDD" id="cd03257">
    <property type="entry name" value="ABC_NikE_OppD_transporters"/>
    <property type="match status" value="1"/>
</dbReference>
<dbReference type="InterPro" id="IPR013563">
    <property type="entry name" value="Oligopep_ABC_C"/>
</dbReference>
<comment type="subcellular location">
    <subcellularLocation>
        <location evidence="1">Cell membrane</location>
        <topology evidence="1">Peripheral membrane protein</topology>
    </subcellularLocation>
</comment>
<evidence type="ECO:0000313" key="10">
    <source>
        <dbReference type="Proteomes" id="UP001235840"/>
    </source>
</evidence>
<dbReference type="InterPro" id="IPR003593">
    <property type="entry name" value="AAA+_ATPase"/>
</dbReference>
<dbReference type="Pfam" id="PF08352">
    <property type="entry name" value="oligo_HPY"/>
    <property type="match status" value="1"/>
</dbReference>
<keyword evidence="3" id="KW-0813">Transport</keyword>
<dbReference type="SMART" id="SM00382">
    <property type="entry name" value="AAA"/>
    <property type="match status" value="1"/>
</dbReference>
<evidence type="ECO:0000259" key="8">
    <source>
        <dbReference type="PROSITE" id="PS50893"/>
    </source>
</evidence>
<dbReference type="Pfam" id="PF00005">
    <property type="entry name" value="ABC_tran"/>
    <property type="match status" value="1"/>
</dbReference>
<comment type="similarity">
    <text evidence="2">Belongs to the ABC transporter superfamily.</text>
</comment>
<feature type="domain" description="ABC transporter" evidence="8">
    <location>
        <begin position="10"/>
        <end position="261"/>
    </location>
</feature>
<evidence type="ECO:0000256" key="5">
    <source>
        <dbReference type="ARBA" id="ARBA00022741"/>
    </source>
</evidence>
<sequence length="355" mass="39646">MRKVKKEKVLEVKDLQISFDTYAGEVQAVRGISFDVHRGEAIAIVGESGSGKSVTVQGIMKLLPTPPTRYKNGSVILEGEDISAYSKKKMEKIKGSKMAMIFQDPMTSLNPTMKIGRQIAEGIEKHTKLNKEQVRARVIELLRLVGIPTPEDRLEQYPHEFSGGMRQRVMIAIALACEPKLLIADEPTTALDVTIQAQILNLMKNLNEELGTSIILITHDLGVVARMAERIIVMYAGKPVEIAEKHDLFYRAKHPYTWGLLRAIPRIDSNKKDPLKSIPGTPPNLVSPPVGCAFASRCEYAMEICYEQQPELSEHGAGHQAACWLHHPYAKERLDQIMAEREAEGRNEHGQSTTF</sequence>
<dbReference type="SUPFAM" id="SSF52540">
    <property type="entry name" value="P-loop containing nucleoside triphosphate hydrolases"/>
    <property type="match status" value="1"/>
</dbReference>
<dbReference type="PANTHER" id="PTHR43297">
    <property type="entry name" value="OLIGOPEPTIDE TRANSPORT ATP-BINDING PROTEIN APPD"/>
    <property type="match status" value="1"/>
</dbReference>
<gene>
    <name evidence="9" type="ORF">J2S11_003894</name>
</gene>